<dbReference type="SUPFAM" id="SSF52540">
    <property type="entry name" value="P-loop containing nucleoside triphosphate hydrolases"/>
    <property type="match status" value="1"/>
</dbReference>
<keyword evidence="3" id="KW-0807">Transducer</keyword>
<proteinExistence type="predicted"/>
<sequence length="594" mass="67629">MGIKLSSPDLDQQNAGDSLSNGIESLIRIEVDSSSFTLNNSNSNLANLQQQNGREGLKPAKHQRSQSVGRFILTSMITSNNTSDVKTEDPVFDALKNTKSSEVSKVPTLNLTNVEQLSVINSDRKSKSLSTSLLNIGSSSSAMKTPRATQFNIYSKLISGISHQEHLKRLQDCKLVLILGGVDSGKNLIQQFQNMIHPESVSPRINYLSNSSMNTNVNSTNGKTSPNGNQSPSNIFSLNPQTSQNSNNGSSSMTVNSSDNNSVSSSQQILRRLWKQKEFFKVMDQLWKHPFVQKSYRERNSRKTPIPLLGENIEYFLNDGRVEKLKKITELTKQDIVRAKILSLESMPVKDITKPTLENRELVTRKLLLLETFGWKEKRALYLPYLEKQNLKCIIFTVSLSDIDMLSFEDLISPSKSETKPGNRLLDSLTYFEQVFSKKELGESSIRKIVLFTKVDSFIRKVSKGEASNALSQYFSDFNGNRKNPKQVFNYILERFKQIQNRYSISYHSHYYGESEAEYESSITFHAINTLDEFDVNQVMNSMLFNVRESFVNWNLDKKFENLMGRRLLYKLENNHFTDVNILTSSQYSDLDYI</sequence>
<name>D2VIU7_NAEGR</name>
<dbReference type="Gene3D" id="3.40.50.300">
    <property type="entry name" value="P-loop containing nucleotide triphosphate hydrolases"/>
    <property type="match status" value="1"/>
</dbReference>
<dbReference type="GO" id="GO:0031683">
    <property type="term" value="F:G-protein beta/gamma-subunit complex binding"/>
    <property type="evidence" value="ECO:0007669"/>
    <property type="project" value="InterPro"/>
</dbReference>
<dbReference type="EMBL" id="GG738874">
    <property type="protein sequence ID" value="EFC43414.1"/>
    <property type="molecule type" value="Genomic_DNA"/>
</dbReference>
<evidence type="ECO:0000256" key="1">
    <source>
        <dbReference type="ARBA" id="ARBA00022741"/>
    </source>
</evidence>
<dbReference type="GO" id="GO:0003924">
    <property type="term" value="F:GTPase activity"/>
    <property type="evidence" value="ECO:0007669"/>
    <property type="project" value="InterPro"/>
</dbReference>
<feature type="compositionally biased region" description="Low complexity" evidence="4">
    <location>
        <begin position="209"/>
        <end position="221"/>
    </location>
</feature>
<dbReference type="PROSITE" id="PS51882">
    <property type="entry name" value="G_ALPHA"/>
    <property type="match status" value="1"/>
</dbReference>
<dbReference type="InterPro" id="IPR001019">
    <property type="entry name" value="Gprotein_alpha_su"/>
</dbReference>
<evidence type="ECO:0000256" key="4">
    <source>
        <dbReference type="SAM" id="MobiDB-lite"/>
    </source>
</evidence>
<dbReference type="InterPro" id="IPR027417">
    <property type="entry name" value="P-loop_NTPase"/>
</dbReference>
<keyword evidence="2" id="KW-0342">GTP-binding</keyword>
<keyword evidence="6" id="KW-1185">Reference proteome</keyword>
<evidence type="ECO:0000313" key="5">
    <source>
        <dbReference type="EMBL" id="EFC43414.1"/>
    </source>
</evidence>
<evidence type="ECO:0000313" key="6">
    <source>
        <dbReference type="Proteomes" id="UP000006671"/>
    </source>
</evidence>
<accession>D2VIU7</accession>
<dbReference type="InParanoid" id="D2VIU7"/>
<dbReference type="KEGG" id="ngr:NAEGRDRAFT_58338"/>
<dbReference type="Gene3D" id="1.10.400.10">
    <property type="entry name" value="GI Alpha 1, domain 2-like"/>
    <property type="match status" value="1"/>
</dbReference>
<dbReference type="STRING" id="5762.D2VIU7"/>
<feature type="compositionally biased region" description="Polar residues" evidence="4">
    <location>
        <begin position="222"/>
        <end position="242"/>
    </location>
</feature>
<dbReference type="VEuPathDB" id="AmoebaDB:NAEGRDRAFT_58338"/>
<dbReference type="SMART" id="SM00275">
    <property type="entry name" value="G_alpha"/>
    <property type="match status" value="1"/>
</dbReference>
<evidence type="ECO:0000256" key="2">
    <source>
        <dbReference type="ARBA" id="ARBA00023134"/>
    </source>
</evidence>
<dbReference type="Pfam" id="PF00503">
    <property type="entry name" value="G-alpha"/>
    <property type="match status" value="1"/>
</dbReference>
<gene>
    <name evidence="5" type="ORF">NAEGRDRAFT_58338</name>
</gene>
<dbReference type="GeneID" id="8862011"/>
<dbReference type="AlphaFoldDB" id="D2VIU7"/>
<dbReference type="OrthoDB" id="10392519at2759"/>
<keyword evidence="1" id="KW-0547">Nucleotide-binding</keyword>
<evidence type="ECO:0000256" key="3">
    <source>
        <dbReference type="ARBA" id="ARBA00023224"/>
    </source>
</evidence>
<dbReference type="GO" id="GO:0005525">
    <property type="term" value="F:GTP binding"/>
    <property type="evidence" value="ECO:0007669"/>
    <property type="project" value="UniProtKB-KW"/>
</dbReference>
<dbReference type="Proteomes" id="UP000006671">
    <property type="component" value="Unassembled WGS sequence"/>
</dbReference>
<organism evidence="6">
    <name type="scientific">Naegleria gruberi</name>
    <name type="common">Amoeba</name>
    <dbReference type="NCBI Taxonomy" id="5762"/>
    <lineage>
        <taxon>Eukaryota</taxon>
        <taxon>Discoba</taxon>
        <taxon>Heterolobosea</taxon>
        <taxon>Tetramitia</taxon>
        <taxon>Eutetramitia</taxon>
        <taxon>Vahlkampfiidae</taxon>
        <taxon>Naegleria</taxon>
    </lineage>
</organism>
<reference evidence="5 6" key="1">
    <citation type="journal article" date="2010" name="Cell">
        <title>The genome of Naegleria gruberi illuminates early eukaryotic versatility.</title>
        <authorList>
            <person name="Fritz-Laylin L.K."/>
            <person name="Prochnik S.E."/>
            <person name="Ginger M.L."/>
            <person name="Dacks J.B."/>
            <person name="Carpenter M.L."/>
            <person name="Field M.C."/>
            <person name="Kuo A."/>
            <person name="Paredez A."/>
            <person name="Chapman J."/>
            <person name="Pham J."/>
            <person name="Shu S."/>
            <person name="Neupane R."/>
            <person name="Cipriano M."/>
            <person name="Mancuso J."/>
            <person name="Tu H."/>
            <person name="Salamov A."/>
            <person name="Lindquist E."/>
            <person name="Shapiro H."/>
            <person name="Lucas S."/>
            <person name="Grigoriev I.V."/>
            <person name="Cande W.Z."/>
            <person name="Fulton C."/>
            <person name="Rokhsar D.S."/>
            <person name="Dawson S.C."/>
        </authorList>
    </citation>
    <scope>NUCLEOTIDE SEQUENCE [LARGE SCALE GENOMIC DNA]</scope>
    <source>
        <strain evidence="5 6">NEG-M</strain>
    </source>
</reference>
<dbReference type="GO" id="GO:0007186">
    <property type="term" value="P:G protein-coupled receptor signaling pathway"/>
    <property type="evidence" value="ECO:0007669"/>
    <property type="project" value="InterPro"/>
</dbReference>
<protein>
    <submittedName>
        <fullName evidence="5">Guanine nucleotide-binding protein subunit alpha</fullName>
    </submittedName>
</protein>
<feature type="compositionally biased region" description="Low complexity" evidence="4">
    <location>
        <begin position="243"/>
        <end position="263"/>
    </location>
</feature>
<dbReference type="RefSeq" id="XP_002676158.1">
    <property type="nucleotide sequence ID" value="XM_002676112.1"/>
</dbReference>
<dbReference type="InterPro" id="IPR011025">
    <property type="entry name" value="GproteinA_insert"/>
</dbReference>
<feature type="region of interest" description="Disordered" evidence="4">
    <location>
        <begin position="206"/>
        <end position="263"/>
    </location>
</feature>